<keyword evidence="6 9" id="KW-0227">DNA damage</keyword>
<dbReference type="SUPFAM" id="SSF52141">
    <property type="entry name" value="Uracil-DNA glycosylase-like"/>
    <property type="match status" value="1"/>
</dbReference>
<evidence type="ECO:0000256" key="6">
    <source>
        <dbReference type="ARBA" id="ARBA00022763"/>
    </source>
</evidence>
<dbReference type="NCBIfam" id="NF003589">
    <property type="entry name" value="PRK05254.1-2"/>
    <property type="match status" value="1"/>
</dbReference>
<comment type="caution">
    <text evidence="13">The sequence shown here is derived from an EMBL/GenBank/DDBJ whole genome shotgun (WGS) entry which is preliminary data.</text>
</comment>
<feature type="active site" description="Proton acceptor" evidence="9 10">
    <location>
        <position position="54"/>
    </location>
</feature>
<dbReference type="InterPro" id="IPR018085">
    <property type="entry name" value="Ura-DNA_Glyclase_AS"/>
</dbReference>
<comment type="similarity">
    <text evidence="3 9 11">Belongs to the uracil-DNA glycosylase (UDG) superfamily. UNG family.</text>
</comment>
<evidence type="ECO:0000256" key="7">
    <source>
        <dbReference type="ARBA" id="ARBA00022801"/>
    </source>
</evidence>
<dbReference type="PANTHER" id="PTHR11264:SF0">
    <property type="entry name" value="URACIL-DNA GLYCOSYLASE"/>
    <property type="match status" value="1"/>
</dbReference>
<dbReference type="PROSITE" id="PS00130">
    <property type="entry name" value="U_DNA_GLYCOSYLASE"/>
    <property type="match status" value="1"/>
</dbReference>
<dbReference type="InterPro" id="IPR002043">
    <property type="entry name" value="UDG_fam1"/>
</dbReference>
<evidence type="ECO:0000256" key="11">
    <source>
        <dbReference type="RuleBase" id="RU003780"/>
    </source>
</evidence>
<evidence type="ECO:0000256" key="9">
    <source>
        <dbReference type="HAMAP-Rule" id="MF_00148"/>
    </source>
</evidence>
<dbReference type="STRING" id="1702214.AL399_01455"/>
<evidence type="ECO:0000256" key="5">
    <source>
        <dbReference type="ARBA" id="ARBA00018429"/>
    </source>
</evidence>
<keyword evidence="7 9" id="KW-0378">Hydrolase</keyword>
<keyword evidence="8 9" id="KW-0234">DNA repair</keyword>
<evidence type="ECO:0000259" key="12">
    <source>
        <dbReference type="SMART" id="SM00986"/>
    </source>
</evidence>
<evidence type="ECO:0000256" key="3">
    <source>
        <dbReference type="ARBA" id="ARBA00008184"/>
    </source>
</evidence>
<proteinExistence type="inferred from homology"/>
<dbReference type="GO" id="GO:0097510">
    <property type="term" value="P:base-excision repair, AP site formation via deaminated base removal"/>
    <property type="evidence" value="ECO:0007669"/>
    <property type="project" value="TreeGrafter"/>
</dbReference>
<reference evidence="13" key="1">
    <citation type="submission" date="2015-08" db="EMBL/GenBank/DDBJ databases">
        <title>Candidatus Bacteriodes Periocalifornicus.</title>
        <authorList>
            <person name="McLean J.S."/>
            <person name="Kelley S."/>
        </authorList>
    </citation>
    <scope>NUCLEOTIDE SEQUENCE [LARGE SCALE GENOMIC DNA]</scope>
    <source>
        <strain evidence="13">12B</strain>
    </source>
</reference>
<evidence type="ECO:0000256" key="10">
    <source>
        <dbReference type="PROSITE-ProRule" id="PRU10072"/>
    </source>
</evidence>
<name>A0A0Q4B9G6_9BACT</name>
<comment type="function">
    <text evidence="2 9 11">Excises uracil residues from the DNA which can arise as a result of misincorporation of dUMP residues by DNA polymerase or due to deamination of cytosine.</text>
</comment>
<dbReference type="HAMAP" id="MF_00148">
    <property type="entry name" value="UDG"/>
    <property type="match status" value="1"/>
</dbReference>
<dbReference type="SMART" id="SM00987">
    <property type="entry name" value="UreE_C"/>
    <property type="match status" value="1"/>
</dbReference>
<dbReference type="PANTHER" id="PTHR11264">
    <property type="entry name" value="URACIL-DNA GLYCOSYLASE"/>
    <property type="match status" value="1"/>
</dbReference>
<dbReference type="SMART" id="SM00986">
    <property type="entry name" value="UDG"/>
    <property type="match status" value="1"/>
</dbReference>
<evidence type="ECO:0000256" key="2">
    <source>
        <dbReference type="ARBA" id="ARBA00002631"/>
    </source>
</evidence>
<gene>
    <name evidence="9" type="primary">ung</name>
    <name evidence="13" type="ORF">AL399_01455</name>
</gene>
<organism evidence="13 14">
    <name type="scientific">Candidatus [Bacteroides] periocalifornicus</name>
    <dbReference type="NCBI Taxonomy" id="1702214"/>
    <lineage>
        <taxon>Bacteria</taxon>
        <taxon>Pseudomonadati</taxon>
        <taxon>Bacteroidota</taxon>
    </lineage>
</organism>
<dbReference type="PATRIC" id="fig|1702214.3.peg.1885"/>
<feature type="domain" description="Uracil-DNA glycosylase-like" evidence="12">
    <location>
        <begin position="39"/>
        <end position="199"/>
    </location>
</feature>
<accession>A0A0Q4B9G6</accession>
<protein>
    <recommendedName>
        <fullName evidence="5 9">Uracil-DNA glycosylase</fullName>
        <shortName evidence="9">UDG</shortName>
        <ecNumber evidence="4 9">3.2.2.27</ecNumber>
    </recommendedName>
</protein>
<dbReference type="EC" id="3.2.2.27" evidence="4 9"/>
<dbReference type="NCBIfam" id="TIGR00628">
    <property type="entry name" value="ung"/>
    <property type="match status" value="1"/>
</dbReference>
<dbReference type="NCBIfam" id="NF003591">
    <property type="entry name" value="PRK05254.1-4"/>
    <property type="match status" value="1"/>
</dbReference>
<evidence type="ECO:0000313" key="13">
    <source>
        <dbReference type="EMBL" id="KQM09500.1"/>
    </source>
</evidence>
<comment type="subcellular location">
    <subcellularLocation>
        <location evidence="9">Cytoplasm</location>
    </subcellularLocation>
</comment>
<dbReference type="Pfam" id="PF03167">
    <property type="entry name" value="UDG"/>
    <property type="match status" value="1"/>
</dbReference>
<keyword evidence="9" id="KW-0963">Cytoplasm</keyword>
<dbReference type="Gene3D" id="3.40.470.10">
    <property type="entry name" value="Uracil-DNA glycosylase-like domain"/>
    <property type="match status" value="1"/>
</dbReference>
<comment type="catalytic activity">
    <reaction evidence="1 9 11">
        <text>Hydrolyzes single-stranded DNA or mismatched double-stranded DNA and polynucleotides, releasing free uracil.</text>
        <dbReference type="EC" id="3.2.2.27"/>
    </reaction>
</comment>
<dbReference type="AlphaFoldDB" id="A0A0Q4B9G6"/>
<dbReference type="GO" id="GO:0005737">
    <property type="term" value="C:cytoplasm"/>
    <property type="evidence" value="ECO:0007669"/>
    <property type="project" value="UniProtKB-SubCell"/>
</dbReference>
<evidence type="ECO:0000256" key="8">
    <source>
        <dbReference type="ARBA" id="ARBA00023204"/>
    </source>
</evidence>
<evidence type="ECO:0000256" key="4">
    <source>
        <dbReference type="ARBA" id="ARBA00012030"/>
    </source>
</evidence>
<dbReference type="NCBIfam" id="NF003588">
    <property type="entry name" value="PRK05254.1-1"/>
    <property type="match status" value="1"/>
</dbReference>
<keyword evidence="14" id="KW-1185">Reference proteome</keyword>
<dbReference type="CDD" id="cd10027">
    <property type="entry name" value="UDG-F1-like"/>
    <property type="match status" value="1"/>
</dbReference>
<dbReference type="Proteomes" id="UP000054172">
    <property type="component" value="Unassembled WGS sequence"/>
</dbReference>
<dbReference type="NCBIfam" id="NF003592">
    <property type="entry name" value="PRK05254.1-5"/>
    <property type="match status" value="1"/>
</dbReference>
<evidence type="ECO:0000256" key="1">
    <source>
        <dbReference type="ARBA" id="ARBA00001400"/>
    </source>
</evidence>
<dbReference type="GO" id="GO:0004844">
    <property type="term" value="F:uracil DNA N-glycosylase activity"/>
    <property type="evidence" value="ECO:0007669"/>
    <property type="project" value="UniProtKB-UniRule"/>
</dbReference>
<dbReference type="InterPro" id="IPR005122">
    <property type="entry name" value="Uracil-DNA_glycosylase-like"/>
</dbReference>
<dbReference type="InterPro" id="IPR036895">
    <property type="entry name" value="Uracil-DNA_glycosylase-like_sf"/>
</dbReference>
<sequence>MLLAGDGVQVLARIDATLQQEYSANVCYPAWGEIFSALTYFPPGATRVVIVGQDPYIGPNQAHGLAFSVPTGQPLPPSLRNIFQEIALEYQCQPPSDGNLARWAAQGVLLLNSVLTVRAGQSLSHAGVGWQTVTDRLISALASRYGRIVFLLWGKNAQSKIPLIPAGWHYVLTAPHPSPLSAHRGFFGCNHFRLANDYLQGNGRGAIGWI</sequence>
<evidence type="ECO:0000313" key="14">
    <source>
        <dbReference type="Proteomes" id="UP000054172"/>
    </source>
</evidence>
<dbReference type="EMBL" id="LIIK01000004">
    <property type="protein sequence ID" value="KQM09500.1"/>
    <property type="molecule type" value="Genomic_DNA"/>
</dbReference>